<feature type="compositionally biased region" description="Low complexity" evidence="1">
    <location>
        <begin position="91"/>
        <end position="114"/>
    </location>
</feature>
<feature type="compositionally biased region" description="Pro residues" evidence="1">
    <location>
        <begin position="115"/>
        <end position="127"/>
    </location>
</feature>
<accession>A0A1X2GFI9</accession>
<evidence type="ECO:0000313" key="2">
    <source>
        <dbReference type="EMBL" id="ORX52670.1"/>
    </source>
</evidence>
<dbReference type="EMBL" id="MCGT01000017">
    <property type="protein sequence ID" value="ORX52670.1"/>
    <property type="molecule type" value="Genomic_DNA"/>
</dbReference>
<comment type="caution">
    <text evidence="2">The sequence shown here is derived from an EMBL/GenBank/DDBJ whole genome shotgun (WGS) entry which is preliminary data.</text>
</comment>
<organism evidence="2 3">
    <name type="scientific">Hesseltinella vesiculosa</name>
    <dbReference type="NCBI Taxonomy" id="101127"/>
    <lineage>
        <taxon>Eukaryota</taxon>
        <taxon>Fungi</taxon>
        <taxon>Fungi incertae sedis</taxon>
        <taxon>Mucoromycota</taxon>
        <taxon>Mucoromycotina</taxon>
        <taxon>Mucoromycetes</taxon>
        <taxon>Mucorales</taxon>
        <taxon>Cunninghamellaceae</taxon>
        <taxon>Hesseltinella</taxon>
    </lineage>
</organism>
<dbReference type="AlphaFoldDB" id="A0A1X2GFI9"/>
<proteinExistence type="predicted"/>
<name>A0A1X2GFI9_9FUNG</name>
<reference evidence="2 3" key="1">
    <citation type="submission" date="2016-07" db="EMBL/GenBank/DDBJ databases">
        <title>Pervasive Adenine N6-methylation of Active Genes in Fungi.</title>
        <authorList>
            <consortium name="DOE Joint Genome Institute"/>
            <person name="Mondo S.J."/>
            <person name="Dannebaum R.O."/>
            <person name="Kuo R.C."/>
            <person name="Labutti K."/>
            <person name="Haridas S."/>
            <person name="Kuo A."/>
            <person name="Salamov A."/>
            <person name="Ahrendt S.R."/>
            <person name="Lipzen A."/>
            <person name="Sullivan W."/>
            <person name="Andreopoulos W.B."/>
            <person name="Clum A."/>
            <person name="Lindquist E."/>
            <person name="Daum C."/>
            <person name="Ramamoorthy G.K."/>
            <person name="Gryganskyi A."/>
            <person name="Culley D."/>
            <person name="Magnuson J.K."/>
            <person name="James T.Y."/>
            <person name="O'Malley M.A."/>
            <person name="Stajich J.E."/>
            <person name="Spatafora J.W."/>
            <person name="Visel A."/>
            <person name="Grigoriev I.V."/>
        </authorList>
    </citation>
    <scope>NUCLEOTIDE SEQUENCE [LARGE SCALE GENOMIC DNA]</scope>
    <source>
        <strain evidence="2 3">NRRL 3301</strain>
    </source>
</reference>
<protein>
    <recommendedName>
        <fullName evidence="4">WWE domain-containing protein</fullName>
    </recommendedName>
</protein>
<evidence type="ECO:0008006" key="4">
    <source>
        <dbReference type="Google" id="ProtNLM"/>
    </source>
</evidence>
<evidence type="ECO:0000256" key="1">
    <source>
        <dbReference type="SAM" id="MobiDB-lite"/>
    </source>
</evidence>
<gene>
    <name evidence="2" type="ORF">DM01DRAFT_1336457</name>
</gene>
<feature type="compositionally biased region" description="Low complexity" evidence="1">
    <location>
        <begin position="56"/>
        <end position="67"/>
    </location>
</feature>
<dbReference type="Proteomes" id="UP000242146">
    <property type="component" value="Unassembled WGS sequence"/>
</dbReference>
<evidence type="ECO:0000313" key="3">
    <source>
        <dbReference type="Proteomes" id="UP000242146"/>
    </source>
</evidence>
<sequence>MNDSPSAATPPLRSGMNRWDPQRTLSVSSSSDSDSEAIWPSPKDIYRPREDDLSSLKRSSSSSQKSLTAYLTPSTFFPQHQLMQQHHTDQPSQRPSNPSSSSHTWTPSLPTPSSDLPPPLSKLPGPPRVQSTAVPLQPQPGNYSWLVFKDECWQPFDIVNQSKLEHTLSVDGTFVDITDSHFPGVKRVRVFPRSSYLSYLGVKYRLSRIMQPDAWGDH</sequence>
<keyword evidence="3" id="KW-1185">Reference proteome</keyword>
<feature type="region of interest" description="Disordered" evidence="1">
    <location>
        <begin position="1"/>
        <end position="70"/>
    </location>
</feature>
<feature type="region of interest" description="Disordered" evidence="1">
    <location>
        <begin position="83"/>
        <end position="136"/>
    </location>
</feature>
<feature type="compositionally biased region" description="Basic and acidic residues" evidence="1">
    <location>
        <begin position="44"/>
        <end position="55"/>
    </location>
</feature>